<sequence>MLHQTKIKLVECPRDAMQGWENWIPTDKKISYLNQLLKVGFDTLDFGSFVSPKAIPQMADTAQVYDALDLENTPTKLLAIIANLRGAETAVSFEKITYLGFPFSISETFQQRNTNSSVADAFKTVEAIQNLCLKHHKTLAVYFSMGFGNPYGDPYNVEIVANWAEKMNHLGIKIIALSDTVGVAEPEIISSLFKNLIPAYPAIEFGGHFHARTDNWKSKIKAAFEANCTRFDGAIGGFGGCPMAEDELVGNINTQDLIQFFENEPIDLQLDKPAFNQSVAFSREVFI</sequence>
<proteinExistence type="inferred from homology"/>
<evidence type="ECO:0000256" key="3">
    <source>
        <dbReference type="ARBA" id="ARBA00023239"/>
    </source>
</evidence>
<evidence type="ECO:0000256" key="2">
    <source>
        <dbReference type="ARBA" id="ARBA00022723"/>
    </source>
</evidence>
<evidence type="ECO:0000313" key="5">
    <source>
        <dbReference type="EMBL" id="PWK23005.1"/>
    </source>
</evidence>
<dbReference type="EMBL" id="QGGO01000018">
    <property type="protein sequence ID" value="PWK23005.1"/>
    <property type="molecule type" value="Genomic_DNA"/>
</dbReference>
<dbReference type="GO" id="GO:0006552">
    <property type="term" value="P:L-leucine catabolic process"/>
    <property type="evidence" value="ECO:0007669"/>
    <property type="project" value="TreeGrafter"/>
</dbReference>
<dbReference type="CDD" id="cd07938">
    <property type="entry name" value="DRE_TIM_HMGL"/>
    <property type="match status" value="1"/>
</dbReference>
<gene>
    <name evidence="5" type="ORF">LV89_03273</name>
</gene>
<dbReference type="GO" id="GO:0046872">
    <property type="term" value="F:metal ion binding"/>
    <property type="evidence" value="ECO:0007669"/>
    <property type="project" value="UniProtKB-KW"/>
</dbReference>
<keyword evidence="3 5" id="KW-0456">Lyase</keyword>
<keyword evidence="6" id="KW-1185">Reference proteome</keyword>
<dbReference type="SUPFAM" id="SSF51569">
    <property type="entry name" value="Aldolase"/>
    <property type="match status" value="1"/>
</dbReference>
<dbReference type="RefSeq" id="WP_229201537.1">
    <property type="nucleotide sequence ID" value="NZ_QGGO01000018.1"/>
</dbReference>
<dbReference type="Proteomes" id="UP000245489">
    <property type="component" value="Unassembled WGS sequence"/>
</dbReference>
<comment type="caution">
    <text evidence="5">The sequence shown here is derived from an EMBL/GenBank/DDBJ whole genome shotgun (WGS) entry which is preliminary data.</text>
</comment>
<name>A0A316DYK5_9BACT</name>
<comment type="similarity">
    <text evidence="1">Belongs to the HMG-CoA lyase family.</text>
</comment>
<dbReference type="Pfam" id="PF00682">
    <property type="entry name" value="HMGL-like"/>
    <property type="match status" value="1"/>
</dbReference>
<evidence type="ECO:0000256" key="1">
    <source>
        <dbReference type="ARBA" id="ARBA00009405"/>
    </source>
</evidence>
<dbReference type="InterPro" id="IPR000891">
    <property type="entry name" value="PYR_CT"/>
</dbReference>
<keyword evidence="2" id="KW-0479">Metal-binding</keyword>
<reference evidence="5 6" key="1">
    <citation type="submission" date="2018-05" db="EMBL/GenBank/DDBJ databases">
        <title>Genomic Encyclopedia of Archaeal and Bacterial Type Strains, Phase II (KMG-II): from individual species to whole genera.</title>
        <authorList>
            <person name="Goeker M."/>
        </authorList>
    </citation>
    <scope>NUCLEOTIDE SEQUENCE [LARGE SCALE GENOMIC DNA]</scope>
    <source>
        <strain evidence="5 6">DSM 22214</strain>
    </source>
</reference>
<evidence type="ECO:0000259" key="4">
    <source>
        <dbReference type="PROSITE" id="PS50991"/>
    </source>
</evidence>
<organism evidence="5 6">
    <name type="scientific">Arcicella aurantiaca</name>
    <dbReference type="NCBI Taxonomy" id="591202"/>
    <lineage>
        <taxon>Bacteria</taxon>
        <taxon>Pseudomonadati</taxon>
        <taxon>Bacteroidota</taxon>
        <taxon>Cytophagia</taxon>
        <taxon>Cytophagales</taxon>
        <taxon>Flectobacillaceae</taxon>
        <taxon>Arcicella</taxon>
    </lineage>
</organism>
<dbReference type="PANTHER" id="PTHR42738:SF7">
    <property type="entry name" value="HYDROXYMETHYLGLUTARYL-COA LYASE"/>
    <property type="match status" value="1"/>
</dbReference>
<evidence type="ECO:0000313" key="6">
    <source>
        <dbReference type="Proteomes" id="UP000245489"/>
    </source>
</evidence>
<dbReference type="AlphaFoldDB" id="A0A316DYK5"/>
<dbReference type="InterPro" id="IPR043594">
    <property type="entry name" value="HMGL"/>
</dbReference>
<dbReference type="GO" id="GO:0046951">
    <property type="term" value="P:ketone body biosynthetic process"/>
    <property type="evidence" value="ECO:0007669"/>
    <property type="project" value="TreeGrafter"/>
</dbReference>
<dbReference type="PROSITE" id="PS50991">
    <property type="entry name" value="PYR_CT"/>
    <property type="match status" value="1"/>
</dbReference>
<dbReference type="InterPro" id="IPR013785">
    <property type="entry name" value="Aldolase_TIM"/>
</dbReference>
<dbReference type="Gene3D" id="3.20.20.70">
    <property type="entry name" value="Aldolase class I"/>
    <property type="match status" value="1"/>
</dbReference>
<accession>A0A316DYK5</accession>
<feature type="domain" description="Pyruvate carboxyltransferase" evidence="4">
    <location>
        <begin position="6"/>
        <end position="276"/>
    </location>
</feature>
<dbReference type="PANTHER" id="PTHR42738">
    <property type="entry name" value="HYDROXYMETHYLGLUTARYL-COA LYASE"/>
    <property type="match status" value="1"/>
</dbReference>
<protein>
    <submittedName>
        <fullName evidence="5">Hydroxymethylglutaryl-CoA lyase</fullName>
    </submittedName>
</protein>
<dbReference type="GO" id="GO:0004419">
    <property type="term" value="F:hydroxymethylglutaryl-CoA lyase activity"/>
    <property type="evidence" value="ECO:0007669"/>
    <property type="project" value="TreeGrafter"/>
</dbReference>